<dbReference type="PATRIC" id="fig|93930.3.peg.1241"/>
<protein>
    <submittedName>
        <fullName evidence="1">Uncharacterized protein</fullName>
    </submittedName>
</protein>
<gene>
    <name evidence="1" type="ORF">XD57_0001</name>
</gene>
<dbReference type="InterPro" id="IPR032548">
    <property type="entry name" value="DUF4940"/>
</dbReference>
<proteinExistence type="predicted"/>
<dbReference type="EMBL" id="LGFG01000001">
    <property type="protein sequence ID" value="KUK23844.1"/>
    <property type="molecule type" value="Genomic_DNA"/>
</dbReference>
<dbReference type="Pfam" id="PF16298">
    <property type="entry name" value="DUF4940"/>
    <property type="match status" value="1"/>
</dbReference>
<name>A0A124FG87_9THEM</name>
<dbReference type="Proteomes" id="UP000058636">
    <property type="component" value="Unassembled WGS sequence"/>
</dbReference>
<sequence length="257" mass="29489">MLKFPENVVICDGRRILWNGLGLPENLVFEMARTVLESNVPLKGKIFCFPAQTVLGKLAIFTDEKTQGRDFLVELLNHELLRMRLYSEEVENLVDFLFNDWRPGKRVFIVRSKNFETRLSLREKLSSFADVIYNAGEIDVGIAPAGISLQINEGKVSFSDPEKDIKEAVRKALLMDRYVNEPFSFYEKLPAYNFSLNIQIPELVKTFLRTGDIQKVAELTEKNVEVVFREILKFEKKTLLSPRVPVEAFLILKGGLN</sequence>
<accession>A0A124FG87</accession>
<evidence type="ECO:0000313" key="2">
    <source>
        <dbReference type="Proteomes" id="UP000058636"/>
    </source>
</evidence>
<comment type="caution">
    <text evidence="1">The sequence shown here is derived from an EMBL/GenBank/DDBJ whole genome shotgun (WGS) entry which is preliminary data.</text>
</comment>
<organism evidence="1 2">
    <name type="scientific">Thermotoga petrophila</name>
    <dbReference type="NCBI Taxonomy" id="93929"/>
    <lineage>
        <taxon>Bacteria</taxon>
        <taxon>Thermotogati</taxon>
        <taxon>Thermotogota</taxon>
        <taxon>Thermotogae</taxon>
        <taxon>Thermotogales</taxon>
        <taxon>Thermotogaceae</taxon>
        <taxon>Thermotoga</taxon>
    </lineage>
</organism>
<evidence type="ECO:0000313" key="1">
    <source>
        <dbReference type="EMBL" id="KUK23844.1"/>
    </source>
</evidence>
<dbReference type="AlphaFoldDB" id="A0A124FG87"/>
<reference evidence="1 2" key="1">
    <citation type="journal article" date="2015" name="MBio">
        <title>Genome-Resolved Metagenomic Analysis Reveals Roles for Candidate Phyla and Other Microbial Community Members in Biogeochemical Transformations in Oil Reservoirs.</title>
        <authorList>
            <person name="Hu P."/>
            <person name="Tom L."/>
            <person name="Singh A."/>
            <person name="Thomas B.C."/>
            <person name="Baker B.J."/>
            <person name="Piceno Y.M."/>
            <person name="Andersen G.L."/>
            <person name="Banfield J.F."/>
        </authorList>
    </citation>
    <scope>NUCLEOTIDE SEQUENCE [LARGE SCALE GENOMIC DNA]</scope>
    <source>
        <strain evidence="1">46_26</strain>
    </source>
</reference>